<evidence type="ECO:0000256" key="1">
    <source>
        <dbReference type="SAM" id="Coils"/>
    </source>
</evidence>
<organism evidence="2 3">
    <name type="scientific">Riccia fluitans</name>
    <dbReference type="NCBI Taxonomy" id="41844"/>
    <lineage>
        <taxon>Eukaryota</taxon>
        <taxon>Viridiplantae</taxon>
        <taxon>Streptophyta</taxon>
        <taxon>Embryophyta</taxon>
        <taxon>Marchantiophyta</taxon>
        <taxon>Marchantiopsida</taxon>
        <taxon>Marchantiidae</taxon>
        <taxon>Marchantiales</taxon>
        <taxon>Ricciaceae</taxon>
        <taxon>Riccia</taxon>
    </lineage>
</organism>
<accession>A0ABD1Y2P6</accession>
<evidence type="ECO:0000313" key="2">
    <source>
        <dbReference type="EMBL" id="KAL2621021.1"/>
    </source>
</evidence>
<sequence length="190" mass="22362">MTPRTGRRRCFSSEEALNVSDQEWKLKSQAEMIQNLEKQIAGRDEEVAQLNKQLEMKDDELDLLHGKLWLQETAEVPTENVFQKKIDMWSAQEANTKYCDVKRCPTDDYIDTEFIEENEWESLKEENRMLKAAAETKIGPEFFGEIMHLKDEFGSLSKVCERYEELLRIYSKQIGVPFTPIRNAKKIYEQ</sequence>
<protein>
    <submittedName>
        <fullName evidence="2">Uncharacterized protein</fullName>
    </submittedName>
</protein>
<evidence type="ECO:0000313" key="3">
    <source>
        <dbReference type="Proteomes" id="UP001605036"/>
    </source>
</evidence>
<gene>
    <name evidence="2" type="ORF">R1flu_001226</name>
</gene>
<dbReference type="AlphaFoldDB" id="A0ABD1Y2P6"/>
<dbReference type="Proteomes" id="UP001605036">
    <property type="component" value="Unassembled WGS sequence"/>
</dbReference>
<reference evidence="2 3" key="1">
    <citation type="submission" date="2024-09" db="EMBL/GenBank/DDBJ databases">
        <title>Chromosome-scale assembly of Riccia fluitans.</title>
        <authorList>
            <person name="Paukszto L."/>
            <person name="Sawicki J."/>
            <person name="Karawczyk K."/>
            <person name="Piernik-Szablinska J."/>
            <person name="Szczecinska M."/>
            <person name="Mazdziarz M."/>
        </authorList>
    </citation>
    <scope>NUCLEOTIDE SEQUENCE [LARGE SCALE GENOMIC DNA]</scope>
    <source>
        <strain evidence="2">Rf_01</strain>
        <tissue evidence="2">Aerial parts of the thallus</tissue>
    </source>
</reference>
<dbReference type="EMBL" id="JBHFFA010000006">
    <property type="protein sequence ID" value="KAL2621021.1"/>
    <property type="molecule type" value="Genomic_DNA"/>
</dbReference>
<proteinExistence type="predicted"/>
<feature type="coiled-coil region" evidence="1">
    <location>
        <begin position="19"/>
        <end position="67"/>
    </location>
</feature>
<keyword evidence="1" id="KW-0175">Coiled coil</keyword>
<comment type="caution">
    <text evidence="2">The sequence shown here is derived from an EMBL/GenBank/DDBJ whole genome shotgun (WGS) entry which is preliminary data.</text>
</comment>
<name>A0ABD1Y2P6_9MARC</name>
<keyword evidence="3" id="KW-1185">Reference proteome</keyword>